<evidence type="ECO:0000313" key="4">
    <source>
        <dbReference type="Proteomes" id="UP000677537"/>
    </source>
</evidence>
<name>A0A940MY99_9PROT</name>
<gene>
    <name evidence="3" type="ORF">J5Y10_13940</name>
</gene>
<evidence type="ECO:0000313" key="3">
    <source>
        <dbReference type="EMBL" id="MBP0493883.1"/>
    </source>
</evidence>
<feature type="transmembrane region" description="Helical" evidence="1">
    <location>
        <begin position="12"/>
        <end position="33"/>
    </location>
</feature>
<accession>A0A940MY99</accession>
<dbReference type="RefSeq" id="WP_209374543.1">
    <property type="nucleotide sequence ID" value="NZ_JAGIZA010000007.1"/>
</dbReference>
<keyword evidence="1" id="KW-0472">Membrane</keyword>
<organism evidence="3 4">
    <name type="scientific">Roseomonas indoligenes</name>
    <dbReference type="NCBI Taxonomy" id="2820811"/>
    <lineage>
        <taxon>Bacteria</taxon>
        <taxon>Pseudomonadati</taxon>
        <taxon>Pseudomonadota</taxon>
        <taxon>Alphaproteobacteria</taxon>
        <taxon>Acetobacterales</taxon>
        <taxon>Roseomonadaceae</taxon>
        <taxon>Roseomonas</taxon>
    </lineage>
</organism>
<proteinExistence type="predicted"/>
<keyword evidence="1" id="KW-0812">Transmembrane</keyword>
<reference evidence="3" key="1">
    <citation type="submission" date="2021-03" db="EMBL/GenBank/DDBJ databases">
        <authorList>
            <person name="So Y."/>
        </authorList>
    </citation>
    <scope>NUCLEOTIDE SEQUENCE</scope>
    <source>
        <strain evidence="3">SG15</strain>
    </source>
</reference>
<dbReference type="EMBL" id="JAGIZA010000007">
    <property type="protein sequence ID" value="MBP0493883.1"/>
    <property type="molecule type" value="Genomic_DNA"/>
</dbReference>
<evidence type="ECO:0000256" key="1">
    <source>
        <dbReference type="SAM" id="Phobius"/>
    </source>
</evidence>
<keyword evidence="1" id="KW-1133">Transmembrane helix</keyword>
<protein>
    <submittedName>
        <fullName evidence="3">Pilus assembly protein</fullName>
    </submittedName>
</protein>
<sequence length="151" mass="16373">MRRLLSRLDRRGIGAVEFALIAPVLLLLLFSMYDVANAMWRSTRLEMAARAGAQYAYAKPQDTAGITNTVLGQLSGWQNVTVSSPQMTCKCDNGAAIDCTAGSCLMGSTLQAPIGYISIVVTQPFQSISPFSSYLLLSRPTLSGRVELRLH</sequence>
<evidence type="ECO:0000259" key="2">
    <source>
        <dbReference type="Pfam" id="PF07811"/>
    </source>
</evidence>
<dbReference type="Proteomes" id="UP000677537">
    <property type="component" value="Unassembled WGS sequence"/>
</dbReference>
<dbReference type="InterPro" id="IPR012495">
    <property type="entry name" value="TadE-like_dom"/>
</dbReference>
<feature type="domain" description="TadE-like" evidence="2">
    <location>
        <begin position="12"/>
        <end position="53"/>
    </location>
</feature>
<keyword evidence="4" id="KW-1185">Reference proteome</keyword>
<dbReference type="Pfam" id="PF07811">
    <property type="entry name" value="TadE"/>
    <property type="match status" value="1"/>
</dbReference>
<dbReference type="AlphaFoldDB" id="A0A940MY99"/>
<comment type="caution">
    <text evidence="3">The sequence shown here is derived from an EMBL/GenBank/DDBJ whole genome shotgun (WGS) entry which is preliminary data.</text>
</comment>